<reference evidence="16 17" key="1">
    <citation type="submission" date="2020-08" db="EMBL/GenBank/DDBJ databases">
        <title>Aphidius gifuensis genome sequencing and assembly.</title>
        <authorList>
            <person name="Du Z."/>
        </authorList>
    </citation>
    <scope>NUCLEOTIDE SEQUENCE [LARGE SCALE GENOMIC DNA]</scope>
    <source>
        <strain evidence="16">YNYX2018</strain>
        <tissue evidence="16">Adults</tissue>
    </source>
</reference>
<keyword evidence="17" id="KW-1185">Reference proteome</keyword>
<dbReference type="GO" id="GO:0098552">
    <property type="term" value="C:side of membrane"/>
    <property type="evidence" value="ECO:0007669"/>
    <property type="project" value="UniProtKB-KW"/>
</dbReference>
<evidence type="ECO:0000256" key="10">
    <source>
        <dbReference type="ARBA" id="ARBA00023136"/>
    </source>
</evidence>
<evidence type="ECO:0000256" key="8">
    <source>
        <dbReference type="ARBA" id="ARBA00022833"/>
    </source>
</evidence>
<dbReference type="PANTHER" id="PTHR11596">
    <property type="entry name" value="ALKALINE PHOSPHATASE"/>
    <property type="match status" value="1"/>
</dbReference>
<evidence type="ECO:0000256" key="1">
    <source>
        <dbReference type="ARBA" id="ARBA00004609"/>
    </source>
</evidence>
<evidence type="ECO:0000256" key="9">
    <source>
        <dbReference type="ARBA" id="ARBA00022842"/>
    </source>
</evidence>
<dbReference type="Proteomes" id="UP000639338">
    <property type="component" value="Unassembled WGS sequence"/>
</dbReference>
<keyword evidence="4" id="KW-1003">Cell membrane</keyword>
<feature type="binding site" evidence="14">
    <location>
        <position position="326"/>
    </location>
    <ligand>
        <name>Zn(2+)</name>
        <dbReference type="ChEBI" id="CHEBI:29105"/>
        <label>2</label>
    </ligand>
</feature>
<comment type="caution">
    <text evidence="16">The sequence shown here is derived from an EMBL/GenBank/DDBJ whole genome shotgun (WGS) entry which is preliminary data.</text>
</comment>
<dbReference type="SMART" id="SM00098">
    <property type="entry name" value="alkPPc"/>
    <property type="match status" value="1"/>
</dbReference>
<feature type="active site" description="Phosphoserine intermediate" evidence="13">
    <location>
        <position position="49"/>
    </location>
</feature>
<dbReference type="InterPro" id="IPR001952">
    <property type="entry name" value="Alkaline_phosphatase"/>
</dbReference>
<evidence type="ECO:0000256" key="6">
    <source>
        <dbReference type="ARBA" id="ARBA00022723"/>
    </source>
</evidence>
<evidence type="ECO:0000256" key="13">
    <source>
        <dbReference type="PIRSR" id="PIRSR601952-1"/>
    </source>
</evidence>
<protein>
    <recommendedName>
        <fullName evidence="3">alkaline phosphatase</fullName>
        <ecNumber evidence="3">3.1.3.1</ecNumber>
    </recommendedName>
</protein>
<dbReference type="Gene3D" id="3.40.720.10">
    <property type="entry name" value="Alkaline Phosphatase, subunit A"/>
    <property type="match status" value="1"/>
</dbReference>
<organism evidence="16 17">
    <name type="scientific">Aphidius gifuensis</name>
    <name type="common">Parasitoid wasp</name>
    <dbReference type="NCBI Taxonomy" id="684658"/>
    <lineage>
        <taxon>Eukaryota</taxon>
        <taxon>Metazoa</taxon>
        <taxon>Ecdysozoa</taxon>
        <taxon>Arthropoda</taxon>
        <taxon>Hexapoda</taxon>
        <taxon>Insecta</taxon>
        <taxon>Pterygota</taxon>
        <taxon>Neoptera</taxon>
        <taxon>Endopterygota</taxon>
        <taxon>Hymenoptera</taxon>
        <taxon>Apocrita</taxon>
        <taxon>Ichneumonoidea</taxon>
        <taxon>Braconidae</taxon>
        <taxon>Aphidiinae</taxon>
        <taxon>Aphidius</taxon>
    </lineage>
</organism>
<evidence type="ECO:0000313" key="17">
    <source>
        <dbReference type="Proteomes" id="UP000639338"/>
    </source>
</evidence>
<keyword evidence="8 14" id="KW-0862">Zinc</keyword>
<comment type="cofactor">
    <cofactor evidence="14">
        <name>Zn(2+)</name>
        <dbReference type="ChEBI" id="CHEBI:29105"/>
    </cofactor>
    <text evidence="14">Binds 2 Zn(2+) ions.</text>
</comment>
<evidence type="ECO:0000256" key="4">
    <source>
        <dbReference type="ARBA" id="ARBA00022475"/>
    </source>
</evidence>
<evidence type="ECO:0000256" key="15">
    <source>
        <dbReference type="RuleBase" id="RU003946"/>
    </source>
</evidence>
<dbReference type="CDD" id="cd16012">
    <property type="entry name" value="ALP"/>
    <property type="match status" value="1"/>
</dbReference>
<dbReference type="FunFam" id="3.40.720.10:FF:000008">
    <property type="entry name" value="Alkaline phosphatase"/>
    <property type="match status" value="1"/>
</dbReference>
<feature type="binding site" evidence="14">
    <location>
        <position position="280"/>
    </location>
    <ligand>
        <name>Mg(2+)</name>
        <dbReference type="ChEBI" id="CHEBI:18420"/>
    </ligand>
</feature>
<evidence type="ECO:0000256" key="3">
    <source>
        <dbReference type="ARBA" id="ARBA00012647"/>
    </source>
</evidence>
<dbReference type="GO" id="GO:0046872">
    <property type="term" value="F:metal ion binding"/>
    <property type="evidence" value="ECO:0007669"/>
    <property type="project" value="UniProtKB-KW"/>
</dbReference>
<keyword evidence="5" id="KW-0336">GPI-anchor</keyword>
<dbReference type="GO" id="GO:0005886">
    <property type="term" value="C:plasma membrane"/>
    <property type="evidence" value="ECO:0007669"/>
    <property type="project" value="UniProtKB-SubCell"/>
</dbReference>
<feature type="binding site" evidence="14">
    <location>
        <position position="285"/>
    </location>
    <ligand>
        <name>Zn(2+)</name>
        <dbReference type="ChEBI" id="CHEBI:29105"/>
        <label>2</label>
    </ligand>
</feature>
<dbReference type="EMBL" id="JACMRX010000002">
    <property type="protein sequence ID" value="KAF7994402.1"/>
    <property type="molecule type" value="Genomic_DNA"/>
</dbReference>
<evidence type="ECO:0000256" key="2">
    <source>
        <dbReference type="ARBA" id="ARBA00005984"/>
    </source>
</evidence>
<dbReference type="InterPro" id="IPR017850">
    <property type="entry name" value="Alkaline_phosphatase_core_sf"/>
</dbReference>
<comment type="cofactor">
    <cofactor evidence="14">
        <name>Mg(2+)</name>
        <dbReference type="ChEBI" id="CHEBI:18420"/>
    </cofactor>
    <text evidence="14">Binds 1 Mg(2+) ion.</text>
</comment>
<evidence type="ECO:0000256" key="5">
    <source>
        <dbReference type="ARBA" id="ARBA00022622"/>
    </source>
</evidence>
<feature type="binding site" evidence="14">
    <location>
        <position position="289"/>
    </location>
    <ligand>
        <name>Zn(2+)</name>
        <dbReference type="ChEBI" id="CHEBI:29105"/>
        <label>2</label>
    </ligand>
</feature>
<accession>A0A834XZA5</accession>
<keyword evidence="10" id="KW-0472">Membrane</keyword>
<dbReference type="SUPFAM" id="SSF53649">
    <property type="entry name" value="Alkaline phosphatase-like"/>
    <property type="match status" value="1"/>
</dbReference>
<evidence type="ECO:0000256" key="7">
    <source>
        <dbReference type="ARBA" id="ARBA00022801"/>
    </source>
</evidence>
<keyword evidence="9 14" id="KW-0460">Magnesium</keyword>
<proteinExistence type="inferred from homology"/>
<dbReference type="OrthoDB" id="5818554at2759"/>
<feature type="binding site" evidence="14">
    <location>
        <position position="112"/>
    </location>
    <ligand>
        <name>Mg(2+)</name>
        <dbReference type="ChEBI" id="CHEBI:18420"/>
    </ligand>
</feature>
<dbReference type="PANTHER" id="PTHR11596:SF91">
    <property type="entry name" value="ALKALINE PHOSPHATASE-RELATED"/>
    <property type="match status" value="1"/>
</dbReference>
<evidence type="ECO:0000256" key="12">
    <source>
        <dbReference type="ARBA" id="ARBA00023288"/>
    </source>
</evidence>
<gene>
    <name evidence="16" type="ORF">HCN44_003874</name>
</gene>
<evidence type="ECO:0000256" key="11">
    <source>
        <dbReference type="ARBA" id="ARBA00023180"/>
    </source>
</evidence>
<comment type="similarity">
    <text evidence="2 15">Belongs to the alkaline phosphatase family.</text>
</comment>
<keyword evidence="7" id="KW-0378">Hydrolase</keyword>
<dbReference type="PRINTS" id="PR00113">
    <property type="entry name" value="ALKPHPHTASE"/>
</dbReference>
<dbReference type="AlphaFoldDB" id="A0A834XZA5"/>
<feature type="binding site" evidence="14">
    <location>
        <position position="403"/>
    </location>
    <ligand>
        <name>Zn(2+)</name>
        <dbReference type="ChEBI" id="CHEBI:29105"/>
        <label>2</label>
    </ligand>
</feature>
<keyword evidence="11" id="KW-0325">Glycoprotein</keyword>
<dbReference type="Pfam" id="PF00245">
    <property type="entry name" value="Alk_phosphatase"/>
    <property type="match status" value="1"/>
</dbReference>
<dbReference type="EC" id="3.1.3.1" evidence="3"/>
<keyword evidence="12" id="KW-0449">Lipoprotein</keyword>
<evidence type="ECO:0000313" key="16">
    <source>
        <dbReference type="EMBL" id="KAF7994402.1"/>
    </source>
</evidence>
<comment type="subcellular location">
    <subcellularLocation>
        <location evidence="1">Cell membrane</location>
        <topology evidence="1">Lipid-anchor</topology>
        <topology evidence="1">GPI-anchor</topology>
    </subcellularLocation>
</comment>
<feature type="binding site" evidence="14">
    <location>
        <position position="114"/>
    </location>
    <ligand>
        <name>Mg(2+)</name>
        <dbReference type="ChEBI" id="CHEBI:18420"/>
    </ligand>
</feature>
<evidence type="ECO:0000256" key="14">
    <source>
        <dbReference type="PIRSR" id="PIRSR601952-2"/>
    </source>
</evidence>
<feature type="binding site" evidence="14">
    <location>
        <position position="327"/>
    </location>
    <ligand>
        <name>Zn(2+)</name>
        <dbReference type="ChEBI" id="CHEBI:29105"/>
        <label>2</label>
    </ligand>
</feature>
<keyword evidence="6 14" id="KW-0479">Metal-binding</keyword>
<sequence length="448" mass="49756">MSIPTLTAARIYQGQLEGKSGEEGQLFWEQFPYSGLSKTWCLDKQVADSACTSTAYMCGVKTKYATLGINGHVEFGVCSTQLNKTNHVNSILKLAQDQGRSAGIVTTMRVTHASPAGAYAHSAHRDWESDHDIKKYLKENYTQECMDIATQLITQDPGNKFSNKFSVIMGGGRQKFLPNGTIDEEHGEGQRQDNINLIEEWKKDKANRGLNYLYGWNKTMIDEINQHPEKYDSVLGLFESSHMKFHLDASPDTEPTLAEMTEAAIKILSKNKEGFVLFVEGGLIDSAHHMTQATIALDETVELAKAVKAGYDLTSENETLIIVTSDHSHTMSVSGYPKRGNKIQGINTERGKDNLPYMTLSYANGPSYKNPSSSLKRHKIKKDEITDVHYQFPSTVPREDETHGGDDVAIFTNGPWAHLFSGTIEQSSIPHLLAYAACIKPNSHCDNQ</sequence>
<name>A0A834XZA5_APHGI</name>
<dbReference type="GO" id="GO:0004035">
    <property type="term" value="F:alkaline phosphatase activity"/>
    <property type="evidence" value="ECO:0007669"/>
    <property type="project" value="UniProtKB-EC"/>
</dbReference>